<name>A0A7Y9C8V5_9FLAO</name>
<reference evidence="1 2" key="1">
    <citation type="submission" date="2020-07" db="EMBL/GenBank/DDBJ databases">
        <authorList>
            <person name="Sun Q."/>
        </authorList>
    </citation>
    <scope>NUCLEOTIDE SEQUENCE [LARGE SCALE GENOMIC DNA]</scope>
    <source>
        <strain evidence="1 2">MAH-1</strain>
    </source>
</reference>
<protein>
    <submittedName>
        <fullName evidence="1">Uncharacterized protein</fullName>
    </submittedName>
</protein>
<accession>A0A7Y9C8V5</accession>
<dbReference type="AlphaFoldDB" id="A0A7Y9C8V5"/>
<evidence type="ECO:0000313" key="2">
    <source>
        <dbReference type="Proteomes" id="UP000535020"/>
    </source>
</evidence>
<proteinExistence type="predicted"/>
<sequence length="98" mass="11384">MNKQSKTIFLLIILAVVSYNIYDYFKAKNEVSESEMNRCISQFMQNSNVSESIAKKYCDCAIESLKKKYKDSKLSGDQIRENEKEVLQDCYEKASESE</sequence>
<keyword evidence="2" id="KW-1185">Reference proteome</keyword>
<organism evidence="1 2">
    <name type="scientific">Flavobacterium agri</name>
    <dbReference type="NCBI Taxonomy" id="2743471"/>
    <lineage>
        <taxon>Bacteria</taxon>
        <taxon>Pseudomonadati</taxon>
        <taxon>Bacteroidota</taxon>
        <taxon>Flavobacteriia</taxon>
        <taxon>Flavobacteriales</taxon>
        <taxon>Flavobacteriaceae</taxon>
        <taxon>Flavobacterium</taxon>
    </lineage>
</organism>
<evidence type="ECO:0000313" key="1">
    <source>
        <dbReference type="EMBL" id="NYA72798.1"/>
    </source>
</evidence>
<comment type="caution">
    <text evidence="1">The sequence shown here is derived from an EMBL/GenBank/DDBJ whole genome shotgun (WGS) entry which is preliminary data.</text>
</comment>
<dbReference type="Proteomes" id="UP000535020">
    <property type="component" value="Unassembled WGS sequence"/>
</dbReference>
<dbReference type="EMBL" id="JACBJI010000036">
    <property type="protein sequence ID" value="NYA72798.1"/>
    <property type="molecule type" value="Genomic_DNA"/>
</dbReference>
<gene>
    <name evidence="1" type="ORF">HZF10_17880</name>
</gene>